<evidence type="ECO:0000313" key="2">
    <source>
        <dbReference type="EMBL" id="KGD63428.1"/>
    </source>
</evidence>
<organism evidence="2 3">
    <name type="scientific">Alcanivorax nanhaiticus</name>
    <dbReference type="NCBI Taxonomy" id="1177154"/>
    <lineage>
        <taxon>Bacteria</taxon>
        <taxon>Pseudomonadati</taxon>
        <taxon>Pseudomonadota</taxon>
        <taxon>Gammaproteobacteria</taxon>
        <taxon>Oceanospirillales</taxon>
        <taxon>Alcanivoracaceae</taxon>
        <taxon>Alcanivorax</taxon>
    </lineage>
</organism>
<dbReference type="Proteomes" id="UP000029444">
    <property type="component" value="Unassembled WGS sequence"/>
</dbReference>
<keyword evidence="3" id="KW-1185">Reference proteome</keyword>
<proteinExistence type="predicted"/>
<keyword evidence="1" id="KW-0812">Transmembrane</keyword>
<dbReference type="PATRIC" id="fig|1177154.3.peg.3422"/>
<dbReference type="AlphaFoldDB" id="A0A095TLU7"/>
<sequence length="205" mass="23972">MNLKSYLKSWEGTQNENKWGRMFIAGLIVAVLVLIGMLANKQTIVTIQPFTLHDEAWVTEDDSSQGYKEAWGFALAQLFGNVTPSNVGFIKDRIDRLLSPAIYNDVVNVLEMQSQQIRNDRVSIRFEPRFVEYEPKSEKVFVYGYSFTKGMSNESEVRTDRTYEFEIAISNYIPVIDFMDTYEGRPRTEDVLERLQRREERRSER</sequence>
<dbReference type="OrthoDB" id="7405099at2"/>
<dbReference type="InterPro" id="IPR007973">
    <property type="entry name" value="Pilus_assembly_TraE"/>
</dbReference>
<feature type="transmembrane region" description="Helical" evidence="1">
    <location>
        <begin position="20"/>
        <end position="39"/>
    </location>
</feature>
<accession>A0A095TLU7</accession>
<protein>
    <submittedName>
        <fullName evidence="2">Type IV conjugative transfer system protein TraE</fullName>
    </submittedName>
</protein>
<dbReference type="Pfam" id="PF05309">
    <property type="entry name" value="TraE"/>
    <property type="match status" value="1"/>
</dbReference>
<dbReference type="eggNOG" id="ENOG5030W1B">
    <property type="taxonomic scope" value="Bacteria"/>
</dbReference>
<reference evidence="2 3" key="1">
    <citation type="submission" date="2012-09" db="EMBL/GenBank/DDBJ databases">
        <title>Genome Sequence of alkane-degrading Bacterium Alcanivorax sp. 19-m-6.</title>
        <authorList>
            <person name="Lai Q."/>
            <person name="Shao Z."/>
        </authorList>
    </citation>
    <scope>NUCLEOTIDE SEQUENCE [LARGE SCALE GENOMIC DNA]</scope>
    <source>
        <strain evidence="2 3">19-m-6</strain>
    </source>
</reference>
<evidence type="ECO:0000313" key="3">
    <source>
        <dbReference type="Proteomes" id="UP000029444"/>
    </source>
</evidence>
<dbReference type="RefSeq" id="WP_035234775.1">
    <property type="nucleotide sequence ID" value="NZ_ARXV01000018.1"/>
</dbReference>
<evidence type="ECO:0000256" key="1">
    <source>
        <dbReference type="SAM" id="Phobius"/>
    </source>
</evidence>
<gene>
    <name evidence="2" type="ORF">Y5S_03414</name>
</gene>
<comment type="caution">
    <text evidence="2">The sequence shown here is derived from an EMBL/GenBank/DDBJ whole genome shotgun (WGS) entry which is preliminary data.</text>
</comment>
<keyword evidence="1" id="KW-0472">Membrane</keyword>
<dbReference type="STRING" id="1177154.Y5S_03414"/>
<dbReference type="EMBL" id="ARXV01000018">
    <property type="protein sequence ID" value="KGD63428.1"/>
    <property type="molecule type" value="Genomic_DNA"/>
</dbReference>
<keyword evidence="1" id="KW-1133">Transmembrane helix</keyword>
<name>A0A095TLU7_9GAMM</name>